<sequence>MRVGSPEDCCRDPPVVTQPLTSSATEESEGAPPLTAGLAAHRPTKHPLEHLYKYKYKGDLLQVVNAPGGSGKTLALATLLAEQEEIRSRSATWQLVERLAAQPLEAGFWTTSLMADRWEARKRQRPDSSASETIDMKRLRINSRWAPPLPGRLPRANSPVLPCNRSEPLDTPPAAAAAAPGSAAELLARGGAPAWGTAQLSPPAAYADINSMLARLHMERVAAGVRPAWRGDDDDEDL</sequence>
<name>A0A0D3JNC1_EMIH1</name>
<dbReference type="Proteomes" id="UP000013827">
    <property type="component" value="Unassembled WGS sequence"/>
</dbReference>
<dbReference type="AlphaFoldDB" id="A0A0D3JNC1"/>
<organism evidence="2 3">
    <name type="scientific">Emiliania huxleyi (strain CCMP1516)</name>
    <dbReference type="NCBI Taxonomy" id="280463"/>
    <lineage>
        <taxon>Eukaryota</taxon>
        <taxon>Haptista</taxon>
        <taxon>Haptophyta</taxon>
        <taxon>Prymnesiophyceae</taxon>
        <taxon>Isochrysidales</taxon>
        <taxon>Noelaerhabdaceae</taxon>
        <taxon>Emiliania</taxon>
    </lineage>
</organism>
<keyword evidence="3" id="KW-1185">Reference proteome</keyword>
<reference evidence="3" key="1">
    <citation type="journal article" date="2013" name="Nature">
        <title>Pan genome of the phytoplankton Emiliania underpins its global distribution.</title>
        <authorList>
            <person name="Read B.A."/>
            <person name="Kegel J."/>
            <person name="Klute M.J."/>
            <person name="Kuo A."/>
            <person name="Lefebvre S.C."/>
            <person name="Maumus F."/>
            <person name="Mayer C."/>
            <person name="Miller J."/>
            <person name="Monier A."/>
            <person name="Salamov A."/>
            <person name="Young J."/>
            <person name="Aguilar M."/>
            <person name="Claverie J.M."/>
            <person name="Frickenhaus S."/>
            <person name="Gonzalez K."/>
            <person name="Herman E.K."/>
            <person name="Lin Y.C."/>
            <person name="Napier J."/>
            <person name="Ogata H."/>
            <person name="Sarno A.F."/>
            <person name="Shmutz J."/>
            <person name="Schroeder D."/>
            <person name="de Vargas C."/>
            <person name="Verret F."/>
            <person name="von Dassow P."/>
            <person name="Valentin K."/>
            <person name="Van de Peer Y."/>
            <person name="Wheeler G."/>
            <person name="Dacks J.B."/>
            <person name="Delwiche C.F."/>
            <person name="Dyhrman S.T."/>
            <person name="Glockner G."/>
            <person name="John U."/>
            <person name="Richards T."/>
            <person name="Worden A.Z."/>
            <person name="Zhang X."/>
            <person name="Grigoriev I.V."/>
            <person name="Allen A.E."/>
            <person name="Bidle K."/>
            <person name="Borodovsky M."/>
            <person name="Bowler C."/>
            <person name="Brownlee C."/>
            <person name="Cock J.M."/>
            <person name="Elias M."/>
            <person name="Gladyshev V.N."/>
            <person name="Groth M."/>
            <person name="Guda C."/>
            <person name="Hadaegh A."/>
            <person name="Iglesias-Rodriguez M.D."/>
            <person name="Jenkins J."/>
            <person name="Jones B.M."/>
            <person name="Lawson T."/>
            <person name="Leese F."/>
            <person name="Lindquist E."/>
            <person name="Lobanov A."/>
            <person name="Lomsadze A."/>
            <person name="Malik S.B."/>
            <person name="Marsh M.E."/>
            <person name="Mackinder L."/>
            <person name="Mock T."/>
            <person name="Mueller-Roeber B."/>
            <person name="Pagarete A."/>
            <person name="Parker M."/>
            <person name="Probert I."/>
            <person name="Quesneville H."/>
            <person name="Raines C."/>
            <person name="Rensing S.A."/>
            <person name="Riano-Pachon D.M."/>
            <person name="Richier S."/>
            <person name="Rokitta S."/>
            <person name="Shiraiwa Y."/>
            <person name="Soanes D.M."/>
            <person name="van der Giezen M."/>
            <person name="Wahlund T.M."/>
            <person name="Williams B."/>
            <person name="Wilson W."/>
            <person name="Wolfe G."/>
            <person name="Wurch L.L."/>
        </authorList>
    </citation>
    <scope>NUCLEOTIDE SEQUENCE</scope>
</reference>
<dbReference type="PaxDb" id="2903-EOD25006"/>
<evidence type="ECO:0000313" key="2">
    <source>
        <dbReference type="EnsemblProtists" id="EOD25006"/>
    </source>
</evidence>
<accession>A0A0D3JNC1</accession>
<dbReference type="RefSeq" id="XP_005777435.1">
    <property type="nucleotide sequence ID" value="XM_005777378.1"/>
</dbReference>
<dbReference type="HOGENOM" id="CLU_1167706_0_0_1"/>
<evidence type="ECO:0000256" key="1">
    <source>
        <dbReference type="SAM" id="MobiDB-lite"/>
    </source>
</evidence>
<evidence type="ECO:0000313" key="3">
    <source>
        <dbReference type="Proteomes" id="UP000013827"/>
    </source>
</evidence>
<reference evidence="2" key="2">
    <citation type="submission" date="2024-10" db="UniProtKB">
        <authorList>
            <consortium name="EnsemblProtists"/>
        </authorList>
    </citation>
    <scope>IDENTIFICATION</scope>
</reference>
<dbReference type="KEGG" id="ehx:EMIHUDRAFT_237949"/>
<proteinExistence type="predicted"/>
<dbReference type="GeneID" id="17270595"/>
<feature type="region of interest" description="Disordered" evidence="1">
    <location>
        <begin position="1"/>
        <end position="39"/>
    </location>
</feature>
<protein>
    <submittedName>
        <fullName evidence="2">Uncharacterized protein</fullName>
    </submittedName>
</protein>
<dbReference type="EnsemblProtists" id="EOD25006">
    <property type="protein sequence ID" value="EOD25006"/>
    <property type="gene ID" value="EMIHUDRAFT_237949"/>
</dbReference>